<evidence type="ECO:0000313" key="3">
    <source>
        <dbReference type="Proteomes" id="UP001319104"/>
    </source>
</evidence>
<dbReference type="InterPro" id="IPR025420">
    <property type="entry name" value="DUF4143"/>
</dbReference>
<feature type="domain" description="AAA+ ATPase" evidence="1">
    <location>
        <begin position="16"/>
        <end position="136"/>
    </location>
</feature>
<name>A0AAP2CGQ2_9BACT</name>
<keyword evidence="2" id="KW-0067">ATP-binding</keyword>
<keyword evidence="2" id="KW-0547">Nucleotide-binding</keyword>
<gene>
    <name evidence="2" type="ORF">KI659_04785</name>
</gene>
<keyword evidence="3" id="KW-1185">Reference proteome</keyword>
<dbReference type="PANTHER" id="PTHR43566">
    <property type="entry name" value="CONSERVED PROTEIN"/>
    <property type="match status" value="1"/>
</dbReference>
<dbReference type="PANTHER" id="PTHR43566:SF1">
    <property type="entry name" value="AAA+ ATPASE DOMAIN-CONTAINING PROTEIN"/>
    <property type="match status" value="1"/>
</dbReference>
<dbReference type="InterPro" id="IPR027417">
    <property type="entry name" value="P-loop_NTPase"/>
</dbReference>
<accession>A0AAP2CGQ2</accession>
<dbReference type="Proteomes" id="UP001319104">
    <property type="component" value="Unassembled WGS sequence"/>
</dbReference>
<dbReference type="InterPro" id="IPR003593">
    <property type="entry name" value="AAA+_ATPase"/>
</dbReference>
<dbReference type="Pfam" id="PF13635">
    <property type="entry name" value="DUF4143"/>
    <property type="match status" value="1"/>
</dbReference>
<dbReference type="SMART" id="SM00382">
    <property type="entry name" value="AAA"/>
    <property type="match status" value="1"/>
</dbReference>
<proteinExistence type="predicted"/>
<sequence>MVPRKLKERIIASCFKKKVIILLGARQVGKTTLLREVVKELDVPYAWLNADEADVMEAFTTAATSSQLLQLMGSTNKLVIIDEAQQIPEIGKKLKLIFDTKPDLQIIATGSSAFELQNNTAEPLTGRKKTFHLFPLSYQETIEGSSLMEAKRLLDTRLVYGFYPDVVNNPGSEKDILIEIAQSYLYKDVLQLENIRKPSHLEKLLRALAFQVGSEVSHYELSQTIGNIDTATVEKYLDLLEKAFVIYKLPAFSRNLRNEIKKGRKYYFYDNGIRNVLISNFTIPEMRQDKGALWENFLISERLKNNSYDGKHVNSYFWRTHDRAEIDYIEETDGVLNAFEFKWKEQKARFPASFLQAYPDHTTSLINRAGFEDFIGV</sequence>
<dbReference type="Gene3D" id="3.40.50.300">
    <property type="entry name" value="P-loop containing nucleotide triphosphate hydrolases"/>
    <property type="match status" value="1"/>
</dbReference>
<dbReference type="InterPro" id="IPR041682">
    <property type="entry name" value="AAA_14"/>
</dbReference>
<evidence type="ECO:0000259" key="1">
    <source>
        <dbReference type="SMART" id="SM00382"/>
    </source>
</evidence>
<dbReference type="AlphaFoldDB" id="A0AAP2CGQ2"/>
<comment type="caution">
    <text evidence="2">The sequence shown here is derived from an EMBL/GenBank/DDBJ whole genome shotgun (WGS) entry which is preliminary data.</text>
</comment>
<protein>
    <submittedName>
        <fullName evidence="2">ATP-binding protein</fullName>
    </submittedName>
</protein>
<evidence type="ECO:0000313" key="2">
    <source>
        <dbReference type="EMBL" id="MBS9523329.1"/>
    </source>
</evidence>
<organism evidence="2 3">
    <name type="scientific">Litoribacter ruber</name>
    <dbReference type="NCBI Taxonomy" id="702568"/>
    <lineage>
        <taxon>Bacteria</taxon>
        <taxon>Pseudomonadati</taxon>
        <taxon>Bacteroidota</taxon>
        <taxon>Cytophagia</taxon>
        <taxon>Cytophagales</taxon>
        <taxon>Cyclobacteriaceae</taxon>
        <taxon>Litoribacter</taxon>
    </lineage>
</organism>
<dbReference type="Pfam" id="PF13173">
    <property type="entry name" value="AAA_14"/>
    <property type="match status" value="1"/>
</dbReference>
<dbReference type="GO" id="GO:0005524">
    <property type="term" value="F:ATP binding"/>
    <property type="evidence" value="ECO:0007669"/>
    <property type="project" value="UniProtKB-KW"/>
</dbReference>
<dbReference type="SUPFAM" id="SSF52540">
    <property type="entry name" value="P-loop containing nucleoside triphosphate hydrolases"/>
    <property type="match status" value="1"/>
</dbReference>
<reference evidence="2 3" key="1">
    <citation type="submission" date="2021-05" db="EMBL/GenBank/DDBJ databases">
        <authorList>
            <person name="Zhang Z.D."/>
            <person name="Osman G."/>
        </authorList>
    </citation>
    <scope>NUCLEOTIDE SEQUENCE [LARGE SCALE GENOMIC DNA]</scope>
    <source>
        <strain evidence="2 3">KCTC 32217</strain>
    </source>
</reference>
<dbReference type="EMBL" id="JAHCMY010000002">
    <property type="protein sequence ID" value="MBS9523329.1"/>
    <property type="molecule type" value="Genomic_DNA"/>
</dbReference>